<dbReference type="Pfam" id="PF01466">
    <property type="entry name" value="Skp1"/>
    <property type="match status" value="1"/>
</dbReference>
<keyword evidence="3" id="KW-0833">Ubl conjugation pathway</keyword>
<dbReference type="EMBL" id="CP093344">
    <property type="protein sequence ID" value="WOG89169.1"/>
    <property type="molecule type" value="Genomic_DNA"/>
</dbReference>
<evidence type="ECO:0000256" key="1">
    <source>
        <dbReference type="ARBA" id="ARBA00004906"/>
    </source>
</evidence>
<dbReference type="Gene3D" id="3.30.710.10">
    <property type="entry name" value="Potassium Channel Kv1.1, Chain A"/>
    <property type="match status" value="1"/>
</dbReference>
<dbReference type="InterPro" id="IPR016072">
    <property type="entry name" value="Skp1_comp_dimer"/>
</dbReference>
<gene>
    <name evidence="4" type="ORF">DCAR_0208405</name>
</gene>
<comment type="similarity">
    <text evidence="2">Belongs to the SKP1 family.</text>
</comment>
<dbReference type="GO" id="GO:0006511">
    <property type="term" value="P:ubiquitin-dependent protein catabolic process"/>
    <property type="evidence" value="ECO:0007669"/>
    <property type="project" value="InterPro"/>
</dbReference>
<protein>
    <submittedName>
        <fullName evidence="4">Uncharacterized protein</fullName>
    </submittedName>
</protein>
<sequence length="363" mass="41583">MKSYIWIQTSDGTVQEVEQGIAMLCPYIAHEMSAGLGSSKTSPISLSSRVKPNSLSLIFDYCRFHGLPGRSNKERKTFDENFLRKDTSSLCELVNAAHYLQLRPLYEKTCSAIARKIEDESPEEIRRLFNFPDDLTEAEKLEPWKNAPDDSRIRLLNRLYAKKKKELEEVENVKKLVQTRHCQLLSVWYEYLITNNKGVRTSKKKKKLRNRREGQKNAPSGCGSSNEASHSKDILENHDKIPQCLPQATFQDSNASEASYHSVQSTGDLSSPLHDTLNLLNMRDDNFEDEFDDDDDIDPAWKEMIDREVEDFARVINLSLPDRKQEIYSSLESRLATVPIEGNGSRTKVFDLCSTGHYGLEYF</sequence>
<dbReference type="InterPro" id="IPR001232">
    <property type="entry name" value="SKP1-like"/>
</dbReference>
<evidence type="ECO:0000313" key="4">
    <source>
        <dbReference type="EMBL" id="WOG89169.1"/>
    </source>
</evidence>
<reference evidence="4" key="1">
    <citation type="journal article" date="2016" name="Nat. Genet.">
        <title>A high-quality carrot genome assembly provides new insights into carotenoid accumulation and asterid genome evolution.</title>
        <authorList>
            <person name="Iorizzo M."/>
            <person name="Ellison S."/>
            <person name="Senalik D."/>
            <person name="Zeng P."/>
            <person name="Satapoomin P."/>
            <person name="Huang J."/>
            <person name="Bowman M."/>
            <person name="Iovene M."/>
            <person name="Sanseverino W."/>
            <person name="Cavagnaro P."/>
            <person name="Yildiz M."/>
            <person name="Macko-Podgorni A."/>
            <person name="Moranska E."/>
            <person name="Grzebelus E."/>
            <person name="Grzebelus D."/>
            <person name="Ashrafi H."/>
            <person name="Zheng Z."/>
            <person name="Cheng S."/>
            <person name="Spooner D."/>
            <person name="Van Deynze A."/>
            <person name="Simon P."/>
        </authorList>
    </citation>
    <scope>NUCLEOTIDE SEQUENCE</scope>
    <source>
        <tissue evidence="4">Leaf</tissue>
    </source>
</reference>
<evidence type="ECO:0000256" key="3">
    <source>
        <dbReference type="ARBA" id="ARBA00022786"/>
    </source>
</evidence>
<dbReference type="SMART" id="SM00512">
    <property type="entry name" value="Skp1"/>
    <property type="match status" value="1"/>
</dbReference>
<keyword evidence="5" id="KW-1185">Reference proteome</keyword>
<dbReference type="GO" id="GO:0009867">
    <property type="term" value="P:jasmonic acid mediated signaling pathway"/>
    <property type="evidence" value="ECO:0007669"/>
    <property type="project" value="UniProtKB-ARBA"/>
</dbReference>
<evidence type="ECO:0000313" key="5">
    <source>
        <dbReference type="Proteomes" id="UP000077755"/>
    </source>
</evidence>
<organism evidence="4 5">
    <name type="scientific">Daucus carota subsp. sativus</name>
    <name type="common">Carrot</name>
    <dbReference type="NCBI Taxonomy" id="79200"/>
    <lineage>
        <taxon>Eukaryota</taxon>
        <taxon>Viridiplantae</taxon>
        <taxon>Streptophyta</taxon>
        <taxon>Embryophyta</taxon>
        <taxon>Tracheophyta</taxon>
        <taxon>Spermatophyta</taxon>
        <taxon>Magnoliopsida</taxon>
        <taxon>eudicotyledons</taxon>
        <taxon>Gunneridae</taxon>
        <taxon>Pentapetalae</taxon>
        <taxon>asterids</taxon>
        <taxon>campanulids</taxon>
        <taxon>Apiales</taxon>
        <taxon>Apiaceae</taxon>
        <taxon>Apioideae</taxon>
        <taxon>Scandiceae</taxon>
        <taxon>Daucinae</taxon>
        <taxon>Daucus</taxon>
        <taxon>Daucus sect. Daucus</taxon>
    </lineage>
</organism>
<dbReference type="InterPro" id="IPR016897">
    <property type="entry name" value="SKP1"/>
</dbReference>
<dbReference type="GO" id="GO:0016567">
    <property type="term" value="P:protein ubiquitination"/>
    <property type="evidence" value="ECO:0007669"/>
    <property type="project" value="UniProtKB-UniPathway"/>
</dbReference>
<dbReference type="InterPro" id="IPR036296">
    <property type="entry name" value="SKP1-like_dim_sf"/>
</dbReference>
<dbReference type="Gramene" id="KZN06611">
    <property type="protein sequence ID" value="KZN06611"/>
    <property type="gene ID" value="DCAR_007448"/>
</dbReference>
<dbReference type="AlphaFoldDB" id="A0A166EIE2"/>
<dbReference type="Proteomes" id="UP000077755">
    <property type="component" value="Chromosome 2"/>
</dbReference>
<dbReference type="InterPro" id="IPR011333">
    <property type="entry name" value="SKP1/BTB/POZ_sf"/>
</dbReference>
<accession>A0A166EIE2</accession>
<evidence type="ECO:0000256" key="2">
    <source>
        <dbReference type="ARBA" id="ARBA00009993"/>
    </source>
</evidence>
<reference evidence="4" key="2">
    <citation type="submission" date="2022-03" db="EMBL/GenBank/DDBJ databases">
        <title>Draft title - Genomic analysis of global carrot germplasm unveils the trajectory of domestication and the origin of high carotenoid orange carrot.</title>
        <authorList>
            <person name="Iorizzo M."/>
            <person name="Ellison S."/>
            <person name="Senalik D."/>
            <person name="Macko-Podgorni A."/>
            <person name="Grzebelus D."/>
            <person name="Bostan H."/>
            <person name="Rolling W."/>
            <person name="Curaba J."/>
            <person name="Simon P."/>
        </authorList>
    </citation>
    <scope>NUCLEOTIDE SEQUENCE</scope>
    <source>
        <tissue evidence="4">Leaf</tissue>
    </source>
</reference>
<proteinExistence type="inferred from homology"/>
<dbReference type="SUPFAM" id="SSF54695">
    <property type="entry name" value="POZ domain"/>
    <property type="match status" value="1"/>
</dbReference>
<name>A0A166EIE2_DAUCS</name>
<dbReference type="PANTHER" id="PTHR11165">
    <property type="entry name" value="SKP1"/>
    <property type="match status" value="1"/>
</dbReference>
<dbReference type="SUPFAM" id="SSF81382">
    <property type="entry name" value="Skp1 dimerisation domain-like"/>
    <property type="match status" value="1"/>
</dbReference>
<comment type="pathway">
    <text evidence="1">Protein modification; protein ubiquitination.</text>
</comment>